<evidence type="ECO:0000313" key="2">
    <source>
        <dbReference type="EMBL" id="RLE10401.1"/>
    </source>
</evidence>
<reference evidence="2 3" key="1">
    <citation type="submission" date="2018-06" db="EMBL/GenBank/DDBJ databases">
        <title>Extensive metabolic versatility and redundancy in microbially diverse, dynamic hydrothermal sediments.</title>
        <authorList>
            <person name="Dombrowski N."/>
            <person name="Teske A."/>
            <person name="Baker B.J."/>
        </authorList>
    </citation>
    <scope>NUCLEOTIDE SEQUENCE [LARGE SCALE GENOMIC DNA]</scope>
    <source>
        <strain evidence="2">B47_G16</strain>
    </source>
</reference>
<sequence>MIFFPLSFLLLIIFIFLLPFLLLLIQIGIVGAAFAKLGFSPRLALFIIFLSLLGSVINIPIARRTLYEGWSFYPSFSIPAEQLICINLGGAIIPLFICIYLFPKAPLGATLISILAMTIVAKMLTRVIPGVGFSLPAFIPPIVAALLALTLAHKNPAPVAYISGVLGTLIGADLLNLPKIEEIGASMVSIGGAGVYDGIYLVGIISVLLTF</sequence>
<keyword evidence="1" id="KW-0812">Transmembrane</keyword>
<dbReference type="InterPro" id="IPR011672">
    <property type="entry name" value="DUF1614"/>
</dbReference>
<dbReference type="Pfam" id="PF07758">
    <property type="entry name" value="DUF1614"/>
    <property type="match status" value="1"/>
</dbReference>
<accession>A0A497E6E7</accession>
<evidence type="ECO:0000313" key="3">
    <source>
        <dbReference type="Proteomes" id="UP000279422"/>
    </source>
</evidence>
<evidence type="ECO:0000256" key="1">
    <source>
        <dbReference type="SAM" id="Phobius"/>
    </source>
</evidence>
<dbReference type="AlphaFoldDB" id="A0A497E6E7"/>
<dbReference type="EMBL" id="QMPZ01000009">
    <property type="protein sequence ID" value="RLE10401.1"/>
    <property type="molecule type" value="Genomic_DNA"/>
</dbReference>
<gene>
    <name evidence="2" type="ORF">DRJ00_01575</name>
</gene>
<comment type="caution">
    <text evidence="2">The sequence shown here is derived from an EMBL/GenBank/DDBJ whole genome shotgun (WGS) entry which is preliminary data.</text>
</comment>
<evidence type="ECO:0008006" key="4">
    <source>
        <dbReference type="Google" id="ProtNLM"/>
    </source>
</evidence>
<organism evidence="2 3">
    <name type="scientific">Aerophobetes bacterium</name>
    <dbReference type="NCBI Taxonomy" id="2030807"/>
    <lineage>
        <taxon>Bacteria</taxon>
        <taxon>Candidatus Aerophobota</taxon>
    </lineage>
</organism>
<keyword evidence="1" id="KW-0472">Membrane</keyword>
<keyword evidence="1" id="KW-1133">Transmembrane helix</keyword>
<dbReference type="Proteomes" id="UP000279422">
    <property type="component" value="Unassembled WGS sequence"/>
</dbReference>
<feature type="transmembrane region" description="Helical" evidence="1">
    <location>
        <begin position="187"/>
        <end position="209"/>
    </location>
</feature>
<feature type="transmembrane region" description="Helical" evidence="1">
    <location>
        <begin position="83"/>
        <end position="102"/>
    </location>
</feature>
<feature type="transmembrane region" description="Helical" evidence="1">
    <location>
        <begin position="131"/>
        <end position="152"/>
    </location>
</feature>
<name>A0A497E6E7_UNCAE</name>
<proteinExistence type="predicted"/>
<feature type="transmembrane region" description="Helical" evidence="1">
    <location>
        <begin position="108"/>
        <end position="124"/>
    </location>
</feature>
<protein>
    <recommendedName>
        <fullName evidence="4">DUF1614 domain-containing protein</fullName>
    </recommendedName>
</protein>
<feature type="transmembrane region" description="Helical" evidence="1">
    <location>
        <begin position="42"/>
        <end position="62"/>
    </location>
</feature>